<dbReference type="GO" id="GO:0005524">
    <property type="term" value="F:ATP binding"/>
    <property type="evidence" value="ECO:0007669"/>
    <property type="project" value="UniProtKB-KW"/>
</dbReference>
<dbReference type="InterPro" id="IPR027434">
    <property type="entry name" value="Homing_endonucl"/>
</dbReference>
<dbReference type="NCBIfam" id="TIGR01443">
    <property type="entry name" value="intein_Cterm"/>
    <property type="match status" value="1"/>
</dbReference>
<dbReference type="Pfam" id="PF04851">
    <property type="entry name" value="ResIII"/>
    <property type="match status" value="1"/>
</dbReference>
<keyword evidence="3" id="KW-0347">Helicase</keyword>
<dbReference type="GO" id="GO:0016539">
    <property type="term" value="P:intein-mediated protein splicing"/>
    <property type="evidence" value="ECO:0007669"/>
    <property type="project" value="InterPro"/>
</dbReference>
<dbReference type="NCBIfam" id="TIGR01445">
    <property type="entry name" value="intein_Nterm"/>
    <property type="match status" value="1"/>
</dbReference>
<dbReference type="Gene3D" id="2.170.16.10">
    <property type="entry name" value="Hedgehog/Intein (Hint) domain"/>
    <property type="match status" value="1"/>
</dbReference>
<evidence type="ECO:0000256" key="5">
    <source>
        <dbReference type="ARBA" id="ARBA00022840"/>
    </source>
</evidence>
<dbReference type="SUPFAM" id="SSF51294">
    <property type="entry name" value="Hedgehog/intein (Hint) domain"/>
    <property type="match status" value="1"/>
</dbReference>
<evidence type="ECO:0000259" key="7">
    <source>
        <dbReference type="SMART" id="SM00306"/>
    </source>
</evidence>
<evidence type="ECO:0000256" key="1">
    <source>
        <dbReference type="ARBA" id="ARBA00022741"/>
    </source>
</evidence>
<dbReference type="GO" id="GO:0016787">
    <property type="term" value="F:hydrolase activity"/>
    <property type="evidence" value="ECO:0007669"/>
    <property type="project" value="UniProtKB-KW"/>
</dbReference>
<dbReference type="PRINTS" id="PR00379">
    <property type="entry name" value="INTEIN"/>
</dbReference>
<dbReference type="EMBL" id="MN740080">
    <property type="protein sequence ID" value="QHT87058.1"/>
    <property type="molecule type" value="Genomic_DNA"/>
</dbReference>
<keyword evidence="6" id="KW-0651">Protein splicing</keyword>
<dbReference type="InterPro" id="IPR027417">
    <property type="entry name" value="P-loop_NTPase"/>
</dbReference>
<organism evidence="8">
    <name type="scientific">viral metagenome</name>
    <dbReference type="NCBI Taxonomy" id="1070528"/>
    <lineage>
        <taxon>unclassified sequences</taxon>
        <taxon>metagenomes</taxon>
        <taxon>organismal metagenomes</taxon>
    </lineage>
</organism>
<dbReference type="PROSITE" id="PS50817">
    <property type="entry name" value="INTEIN_N_TER"/>
    <property type="match status" value="1"/>
</dbReference>
<dbReference type="InterPro" id="IPR006142">
    <property type="entry name" value="INTEIN"/>
</dbReference>
<dbReference type="PANTHER" id="PTHR11274">
    <property type="entry name" value="RAD25/XP-B DNA REPAIR HELICASE"/>
    <property type="match status" value="1"/>
</dbReference>
<dbReference type="PROSITE" id="PS50818">
    <property type="entry name" value="INTEIN_C_TER"/>
    <property type="match status" value="1"/>
</dbReference>
<dbReference type="InterPro" id="IPR006141">
    <property type="entry name" value="Intein_N"/>
</dbReference>
<dbReference type="PANTHER" id="PTHR11274:SF0">
    <property type="entry name" value="GENERAL TRANSCRIPTION AND DNA REPAIR FACTOR IIH HELICASE SUBUNIT XPB"/>
    <property type="match status" value="1"/>
</dbReference>
<dbReference type="InterPro" id="IPR006935">
    <property type="entry name" value="Helicase/UvrB_N"/>
</dbReference>
<dbReference type="InterPro" id="IPR003587">
    <property type="entry name" value="Hint_dom_N"/>
</dbReference>
<dbReference type="GO" id="GO:0003677">
    <property type="term" value="F:DNA binding"/>
    <property type="evidence" value="ECO:0007669"/>
    <property type="project" value="InterPro"/>
</dbReference>
<keyword evidence="5" id="KW-0067">ATP-binding</keyword>
<sequence length="955" mass="108714">MQEQPPQQRNPINPINPVIKKIKAYLGYQGYSIFKDTLTVEEQHALRKELTVGAYIPKSPIQPIPFPIYRESPLKLYVPRYFGLEKWAGIQVESKISPGHAISLKFMGDLRDYQQVIVEKYLKAARNSGIGGGGLLDVDPGKGKTVMALKIVECLATKTLVVVHKSFLSNQWKERIEQFLPGARVGIIQGQLIDIDNKDIVIAMVQSLSMKEYPQSTFESFGLTIFDECFTYETCIHTSDGVLKIGQLYEKWKKCRRNEDDGGTEVQLPEILSYNRHENVFEYKKLTHAWKKEREDLLLIKASKRVIRCTPEHKILTVGNGYVEANKLKCGDLLLCKYDERHIDCIIAPALNQDQLQIVYGSYLGDGNISQTVLKRHRLRWLHGERQRSYCQWKANMFGNGNRTDNVNNLTCVKNNGFSKKNAYSYTTKIFDLDFDLSSTISSCENVVCDAILQKIDERGLAIWFMDDASVQKNKSGEVNSIRFNTQSFSYDSQTKIMNALKSKFDICCNVHKCASSKASKKYKEYNYLMMNKENSQKLINIVKKYIHDDFSYKLNNSDIDDDDKNDCSKYAWNNKFENWGTIPVTSIEKIKNKGYGRCKTPNVYDIEVEGNHNFVLASSVDKYSDSVNKSYKSSLYIDGIVVSNCHHMGAEVFSRCMMKVTTTYTLGLSGTMQRKDGLSKVFKMFLGDVVHKEKAESDHCVLVKGINYVVDDDEFNEVEYDYRGNPKFSTMISKLCNYNRRSEFIVEVVTKELQHNADQQIMILAHNKSLLQYLFKAIEHRKIATVGYYLGGMKEADLKASESKKIIIATYAMASEGLDIKTLTTLIMATPKTDVCQSVGRILRVKHTTPVVIDIVDAHDLFKNQWQKRKSYYKKQNYRIIVTDSGLYHSNETNGCWTTAYNPKKIKGTCAGAVAVVATGTGVSSDDDDDEETGTLTKYNSNRKQPILNGKCFL</sequence>
<evidence type="ECO:0000256" key="3">
    <source>
        <dbReference type="ARBA" id="ARBA00022806"/>
    </source>
</evidence>
<dbReference type="Pfam" id="PF03161">
    <property type="entry name" value="LAGLIDADG_2"/>
    <property type="match status" value="1"/>
</dbReference>
<feature type="domain" description="Hint" evidence="7">
    <location>
        <begin position="227"/>
        <end position="338"/>
    </location>
</feature>
<protein>
    <recommendedName>
        <fullName evidence="7">Hint domain-containing protein</fullName>
    </recommendedName>
</protein>
<dbReference type="InterPro" id="IPR050615">
    <property type="entry name" value="ATP-dep_DNA_Helicase"/>
</dbReference>
<dbReference type="InterPro" id="IPR004860">
    <property type="entry name" value="LAGLIDADG_dom"/>
</dbReference>
<dbReference type="Gene3D" id="3.10.28.10">
    <property type="entry name" value="Homing endonucleases"/>
    <property type="match status" value="2"/>
</dbReference>
<dbReference type="Gene3D" id="3.40.50.300">
    <property type="entry name" value="P-loop containing nucleotide triphosphate hydrolases"/>
    <property type="match status" value="2"/>
</dbReference>
<proteinExistence type="predicted"/>
<keyword evidence="1" id="KW-0547">Nucleotide-binding</keyword>
<dbReference type="CDD" id="cd00081">
    <property type="entry name" value="Hint"/>
    <property type="match status" value="1"/>
</dbReference>
<dbReference type="GO" id="GO:0004519">
    <property type="term" value="F:endonuclease activity"/>
    <property type="evidence" value="ECO:0007669"/>
    <property type="project" value="InterPro"/>
</dbReference>
<reference evidence="8" key="1">
    <citation type="journal article" date="2020" name="Nature">
        <title>Giant virus diversity and host interactions through global metagenomics.</title>
        <authorList>
            <person name="Schulz F."/>
            <person name="Roux S."/>
            <person name="Paez-Espino D."/>
            <person name="Jungbluth S."/>
            <person name="Walsh D.A."/>
            <person name="Denef V.J."/>
            <person name="McMahon K.D."/>
            <person name="Konstantinidis K.T."/>
            <person name="Eloe-Fadrosh E.A."/>
            <person name="Kyrpides N.C."/>
            <person name="Woyke T."/>
        </authorList>
    </citation>
    <scope>NUCLEOTIDE SEQUENCE</scope>
    <source>
        <strain evidence="8">GVMAG-M-3300023184-18</strain>
    </source>
</reference>
<dbReference type="InterPro" id="IPR036844">
    <property type="entry name" value="Hint_dom_sf"/>
</dbReference>
<evidence type="ECO:0000313" key="8">
    <source>
        <dbReference type="EMBL" id="QHT87058.1"/>
    </source>
</evidence>
<dbReference type="GO" id="GO:0004386">
    <property type="term" value="F:helicase activity"/>
    <property type="evidence" value="ECO:0007669"/>
    <property type="project" value="UniProtKB-KW"/>
</dbReference>
<name>A0A6C0I238_9ZZZZ</name>
<evidence type="ECO:0000256" key="2">
    <source>
        <dbReference type="ARBA" id="ARBA00022801"/>
    </source>
</evidence>
<dbReference type="SUPFAM" id="SSF52540">
    <property type="entry name" value="P-loop containing nucleoside triphosphate hydrolases"/>
    <property type="match status" value="2"/>
</dbReference>
<keyword evidence="2" id="KW-0378">Hydrolase</keyword>
<dbReference type="SUPFAM" id="SSF55608">
    <property type="entry name" value="Homing endonucleases"/>
    <property type="match status" value="1"/>
</dbReference>
<keyword evidence="4" id="KW-0068">Autocatalytic cleavage</keyword>
<evidence type="ECO:0000256" key="6">
    <source>
        <dbReference type="ARBA" id="ARBA00023000"/>
    </source>
</evidence>
<accession>A0A6C0I238</accession>
<dbReference type="InterPro" id="IPR030934">
    <property type="entry name" value="Intein_C"/>
</dbReference>
<dbReference type="AlphaFoldDB" id="A0A6C0I238"/>
<dbReference type="SMART" id="SM00306">
    <property type="entry name" value="HintN"/>
    <property type="match status" value="1"/>
</dbReference>
<evidence type="ECO:0000256" key="4">
    <source>
        <dbReference type="ARBA" id="ARBA00022813"/>
    </source>
</evidence>